<evidence type="ECO:0000256" key="5">
    <source>
        <dbReference type="ARBA" id="ARBA00022989"/>
    </source>
</evidence>
<sequence>MKKMKKNYVPTSISLYMNYLIIGMAILILPQNMDTLANQWHTNIASVSVVIAAVGIGRLVVMLVSGMLSDKLGRKPFAVMGALTYILFFVGILMSRSLLVATIFGVLVGIANSFIDAGTYPALMEMYPQHKGAANVTIKAFVSAGQFILPLIISLIVANGLWYGWSFMLCSVILVLNVIFLLVFSRFPARQVAQPTTTKATPAAPVKGNVWIDGTLFTIFSFLAQGIFLRVSTWITKYGESIVKMGDVSSRALVSYYSVGSITCVLLTIYLSHKGVQDIQFLFVYMLLSFISLLIMYLFPIAWVCSIMAFVVGFSAAGGVMQIGLTIMASFFPNGKGTVTGVSQTAASISGFVVPLLGAMLAANIANVILLDVGLAFIGFVVASVIVYRYYKLFGRTPKGTKTVTTPTLSKETN</sequence>
<feature type="transmembrane region" description="Helical" evidence="7">
    <location>
        <begin position="100"/>
        <end position="124"/>
    </location>
</feature>
<accession>A0A0R1LG34</accession>
<keyword evidence="4 7" id="KW-0812">Transmembrane</keyword>
<dbReference type="InterPro" id="IPR051788">
    <property type="entry name" value="MFS_Transporter"/>
</dbReference>
<feature type="transmembrane region" description="Helical" evidence="7">
    <location>
        <begin position="163"/>
        <end position="189"/>
    </location>
</feature>
<evidence type="ECO:0000256" key="6">
    <source>
        <dbReference type="ARBA" id="ARBA00023136"/>
    </source>
</evidence>
<feature type="transmembrane region" description="Helical" evidence="7">
    <location>
        <begin position="283"/>
        <end position="303"/>
    </location>
</feature>
<feature type="transmembrane region" description="Helical" evidence="7">
    <location>
        <begin position="44"/>
        <end position="64"/>
    </location>
</feature>
<dbReference type="PANTHER" id="PTHR23514:SF3">
    <property type="entry name" value="BYPASS OF STOP CODON PROTEIN 6"/>
    <property type="match status" value="1"/>
</dbReference>
<evidence type="ECO:0000256" key="4">
    <source>
        <dbReference type="ARBA" id="ARBA00022692"/>
    </source>
</evidence>
<evidence type="ECO:0000256" key="7">
    <source>
        <dbReference type="SAM" id="Phobius"/>
    </source>
</evidence>
<feature type="domain" description="Major facilitator superfamily (MFS) profile" evidence="8">
    <location>
        <begin position="11"/>
        <end position="391"/>
    </location>
</feature>
<dbReference type="GO" id="GO:0005886">
    <property type="term" value="C:plasma membrane"/>
    <property type="evidence" value="ECO:0007669"/>
    <property type="project" value="UniProtKB-SubCell"/>
</dbReference>
<reference evidence="9 10" key="1">
    <citation type="journal article" date="2015" name="Genome Announc.">
        <title>Expanding the biotechnology potential of lactobacilli through comparative genomics of 213 strains and associated genera.</title>
        <authorList>
            <person name="Sun Z."/>
            <person name="Harris H.M."/>
            <person name="McCann A."/>
            <person name="Guo C."/>
            <person name="Argimon S."/>
            <person name="Zhang W."/>
            <person name="Yang X."/>
            <person name="Jeffery I.B."/>
            <person name="Cooney J.C."/>
            <person name="Kagawa T.F."/>
            <person name="Liu W."/>
            <person name="Song Y."/>
            <person name="Salvetti E."/>
            <person name="Wrobel A."/>
            <person name="Rasinkangas P."/>
            <person name="Parkhill J."/>
            <person name="Rea M.C."/>
            <person name="O'Sullivan O."/>
            <person name="Ritari J."/>
            <person name="Douillard F.P."/>
            <person name="Paul Ross R."/>
            <person name="Yang R."/>
            <person name="Briner A.E."/>
            <person name="Felis G.E."/>
            <person name="de Vos W.M."/>
            <person name="Barrangou R."/>
            <person name="Klaenhammer T.R."/>
            <person name="Caufield P.W."/>
            <person name="Cui Y."/>
            <person name="Zhang H."/>
            <person name="O'Toole P.W."/>
        </authorList>
    </citation>
    <scope>NUCLEOTIDE SEQUENCE [LARGE SCALE GENOMIC DNA]</scope>
    <source>
        <strain evidence="9 10">DSM 19394</strain>
    </source>
</reference>
<keyword evidence="5 7" id="KW-1133">Transmembrane helix</keyword>
<comment type="subcellular location">
    <subcellularLocation>
        <location evidence="1">Cell membrane</location>
        <topology evidence="1">Multi-pass membrane protein</topology>
    </subcellularLocation>
</comment>
<dbReference type="Pfam" id="PF07690">
    <property type="entry name" value="MFS_1"/>
    <property type="match status" value="1"/>
</dbReference>
<keyword evidence="3" id="KW-0813">Transport</keyword>
<feature type="transmembrane region" description="Helical" evidence="7">
    <location>
        <begin position="252"/>
        <end position="271"/>
    </location>
</feature>
<feature type="transmembrane region" description="Helical" evidence="7">
    <location>
        <begin position="369"/>
        <end position="391"/>
    </location>
</feature>
<comment type="similarity">
    <text evidence="2">Belongs to the major facilitator superfamily.</text>
</comment>
<dbReference type="Proteomes" id="UP000051955">
    <property type="component" value="Unassembled WGS sequence"/>
</dbReference>
<dbReference type="Gene3D" id="1.20.1250.20">
    <property type="entry name" value="MFS general substrate transporter like domains"/>
    <property type="match status" value="2"/>
</dbReference>
<evidence type="ECO:0000313" key="9">
    <source>
        <dbReference type="EMBL" id="KRK94597.1"/>
    </source>
</evidence>
<feature type="transmembrane region" description="Helical" evidence="7">
    <location>
        <begin position="309"/>
        <end position="333"/>
    </location>
</feature>
<keyword evidence="6 7" id="KW-0472">Membrane</keyword>
<dbReference type="InterPro" id="IPR005829">
    <property type="entry name" value="Sugar_transporter_CS"/>
</dbReference>
<evidence type="ECO:0000256" key="1">
    <source>
        <dbReference type="ARBA" id="ARBA00004651"/>
    </source>
</evidence>
<protein>
    <submittedName>
        <fullName evidence="9">Permease</fullName>
    </submittedName>
</protein>
<dbReference type="PATRIC" id="fig|1423715.3.peg.593"/>
<dbReference type="InterPro" id="IPR036259">
    <property type="entry name" value="MFS_trans_sf"/>
</dbReference>
<dbReference type="InterPro" id="IPR011701">
    <property type="entry name" value="MFS"/>
</dbReference>
<dbReference type="PROSITE" id="PS50850">
    <property type="entry name" value="MFS"/>
    <property type="match status" value="1"/>
</dbReference>
<gene>
    <name evidence="9" type="ORF">FD25_GL000567</name>
</gene>
<dbReference type="AlphaFoldDB" id="A0A0R1LG34"/>
<evidence type="ECO:0000256" key="2">
    <source>
        <dbReference type="ARBA" id="ARBA00008335"/>
    </source>
</evidence>
<dbReference type="PROSITE" id="PS00216">
    <property type="entry name" value="SUGAR_TRANSPORT_1"/>
    <property type="match status" value="1"/>
</dbReference>
<dbReference type="EMBL" id="AZDV01000026">
    <property type="protein sequence ID" value="KRK94597.1"/>
    <property type="molecule type" value="Genomic_DNA"/>
</dbReference>
<feature type="transmembrane region" description="Helical" evidence="7">
    <location>
        <begin position="136"/>
        <end position="157"/>
    </location>
</feature>
<dbReference type="GO" id="GO:0022857">
    <property type="term" value="F:transmembrane transporter activity"/>
    <property type="evidence" value="ECO:0007669"/>
    <property type="project" value="InterPro"/>
</dbReference>
<evidence type="ECO:0000313" key="10">
    <source>
        <dbReference type="Proteomes" id="UP000051955"/>
    </source>
</evidence>
<feature type="transmembrane region" description="Helical" evidence="7">
    <location>
        <begin position="12"/>
        <end position="32"/>
    </location>
</feature>
<organism evidence="9 10">
    <name type="scientific">Levilactobacillus acidifarinae DSM 19394 = JCM 15949</name>
    <dbReference type="NCBI Taxonomy" id="1423715"/>
    <lineage>
        <taxon>Bacteria</taxon>
        <taxon>Bacillati</taxon>
        <taxon>Bacillota</taxon>
        <taxon>Bacilli</taxon>
        <taxon>Lactobacillales</taxon>
        <taxon>Lactobacillaceae</taxon>
        <taxon>Levilactobacillus</taxon>
    </lineage>
</organism>
<evidence type="ECO:0000259" key="8">
    <source>
        <dbReference type="PROSITE" id="PS50850"/>
    </source>
</evidence>
<evidence type="ECO:0000256" key="3">
    <source>
        <dbReference type="ARBA" id="ARBA00022448"/>
    </source>
</evidence>
<comment type="caution">
    <text evidence="9">The sequence shown here is derived from an EMBL/GenBank/DDBJ whole genome shotgun (WGS) entry which is preliminary data.</text>
</comment>
<proteinExistence type="inferred from homology"/>
<dbReference type="InterPro" id="IPR020846">
    <property type="entry name" value="MFS_dom"/>
</dbReference>
<name>A0A0R1LG34_9LACO</name>
<feature type="transmembrane region" description="Helical" evidence="7">
    <location>
        <begin position="76"/>
        <end position="94"/>
    </location>
</feature>
<keyword evidence="10" id="KW-1185">Reference proteome</keyword>
<dbReference type="STRING" id="1423715.FD25_GL000567"/>
<dbReference type="PANTHER" id="PTHR23514">
    <property type="entry name" value="BYPASS OF STOP CODON PROTEIN 6"/>
    <property type="match status" value="1"/>
</dbReference>
<dbReference type="SUPFAM" id="SSF103473">
    <property type="entry name" value="MFS general substrate transporter"/>
    <property type="match status" value="1"/>
</dbReference>